<evidence type="ECO:0000256" key="5">
    <source>
        <dbReference type="ARBA" id="ARBA00022679"/>
    </source>
</evidence>
<dbReference type="GO" id="GO:0005634">
    <property type="term" value="C:nucleus"/>
    <property type="evidence" value="ECO:0007669"/>
    <property type="project" value="UniProtKB-SubCell"/>
</dbReference>
<keyword evidence="13" id="KW-0539">Nucleus</keyword>
<dbReference type="NCBIfam" id="TIGR02152">
    <property type="entry name" value="D_ribokin_bact"/>
    <property type="match status" value="1"/>
</dbReference>
<dbReference type="InterPro" id="IPR002139">
    <property type="entry name" value="Ribo/fructo_kinase"/>
</dbReference>
<dbReference type="Proteomes" id="UP000639338">
    <property type="component" value="Unassembled WGS sequence"/>
</dbReference>
<dbReference type="GO" id="GO:0005524">
    <property type="term" value="F:ATP binding"/>
    <property type="evidence" value="ECO:0007669"/>
    <property type="project" value="UniProtKB-UniRule"/>
</dbReference>
<dbReference type="CDD" id="cd01174">
    <property type="entry name" value="ribokinase"/>
    <property type="match status" value="1"/>
</dbReference>
<keyword evidence="4 13" id="KW-0963">Cytoplasm</keyword>
<organism evidence="15 16">
    <name type="scientific">Aphidius gifuensis</name>
    <name type="common">Parasitoid wasp</name>
    <dbReference type="NCBI Taxonomy" id="684658"/>
    <lineage>
        <taxon>Eukaryota</taxon>
        <taxon>Metazoa</taxon>
        <taxon>Ecdysozoa</taxon>
        <taxon>Arthropoda</taxon>
        <taxon>Hexapoda</taxon>
        <taxon>Insecta</taxon>
        <taxon>Pterygota</taxon>
        <taxon>Neoptera</taxon>
        <taxon>Endopterygota</taxon>
        <taxon>Hymenoptera</taxon>
        <taxon>Apocrita</taxon>
        <taxon>Ichneumonoidea</taxon>
        <taxon>Braconidae</taxon>
        <taxon>Aphidiinae</taxon>
        <taxon>Aphidius</taxon>
    </lineage>
</organism>
<feature type="binding site" evidence="13">
    <location>
        <begin position="220"/>
        <end position="225"/>
    </location>
    <ligand>
        <name>ATP</name>
        <dbReference type="ChEBI" id="CHEBI:30616"/>
    </ligand>
</feature>
<evidence type="ECO:0000256" key="10">
    <source>
        <dbReference type="ARBA" id="ARBA00022842"/>
    </source>
</evidence>
<evidence type="ECO:0000256" key="4">
    <source>
        <dbReference type="ARBA" id="ARBA00022490"/>
    </source>
</evidence>
<comment type="caution">
    <text evidence="15">The sequence shown here is derived from an EMBL/GenBank/DDBJ whole genome shotgun (WGS) entry which is preliminary data.</text>
</comment>
<dbReference type="OrthoDB" id="415590at2759"/>
<keyword evidence="9 13" id="KW-0067">ATP-binding</keyword>
<reference evidence="15 16" key="1">
    <citation type="submission" date="2020-08" db="EMBL/GenBank/DDBJ databases">
        <title>Aphidius gifuensis genome sequencing and assembly.</title>
        <authorList>
            <person name="Du Z."/>
        </authorList>
    </citation>
    <scope>NUCLEOTIDE SEQUENCE [LARGE SCALE GENOMIC DNA]</scope>
    <source>
        <strain evidence="15">YNYX2018</strain>
        <tissue evidence="15">Adults</tissue>
    </source>
</reference>
<dbReference type="SUPFAM" id="SSF53613">
    <property type="entry name" value="Ribokinase-like"/>
    <property type="match status" value="1"/>
</dbReference>
<feature type="domain" description="Carbohydrate kinase PfkB" evidence="14">
    <location>
        <begin position="1"/>
        <end position="298"/>
    </location>
</feature>
<dbReference type="Pfam" id="PF00294">
    <property type="entry name" value="PfkB"/>
    <property type="match status" value="1"/>
</dbReference>
<feature type="binding site" evidence="13">
    <location>
        <position position="286"/>
    </location>
    <ligand>
        <name>K(+)</name>
        <dbReference type="ChEBI" id="CHEBI:29103"/>
    </ligand>
</feature>
<dbReference type="EC" id="2.7.1.15" evidence="2 13"/>
<keyword evidence="7 13" id="KW-0547">Nucleotide-binding</keyword>
<feature type="binding site" evidence="13">
    <location>
        <position position="250"/>
    </location>
    <ligand>
        <name>K(+)</name>
        <dbReference type="ChEBI" id="CHEBI:29103"/>
    </ligand>
</feature>
<comment type="caution">
    <text evidence="13">Lacks conserved residue(s) required for the propagation of feature annotation.</text>
</comment>
<evidence type="ECO:0000256" key="6">
    <source>
        <dbReference type="ARBA" id="ARBA00022723"/>
    </source>
</evidence>
<evidence type="ECO:0000256" key="7">
    <source>
        <dbReference type="ARBA" id="ARBA00022741"/>
    </source>
</evidence>
<accession>A0A835CP04</accession>
<comment type="activity regulation">
    <text evidence="13">Activated by a monovalent cation that binds near, but not in, the active site. The most likely occupant of the site in vivo is potassium. Ion binding induces a conformational change that may alter substrate affinity.</text>
</comment>
<evidence type="ECO:0000313" key="15">
    <source>
        <dbReference type="EMBL" id="KAF7990797.1"/>
    </source>
</evidence>
<keyword evidence="5 13" id="KW-0808">Transferase</keyword>
<protein>
    <recommendedName>
        <fullName evidence="3 13">Ribokinase</fullName>
        <shortName evidence="13">RK</shortName>
        <ecNumber evidence="2 13">2.7.1.15</ecNumber>
    </recommendedName>
</protein>
<feature type="binding site" evidence="13">
    <location>
        <position position="140"/>
    </location>
    <ligand>
        <name>substrate</name>
    </ligand>
</feature>
<dbReference type="PANTHER" id="PTHR10584:SF166">
    <property type="entry name" value="RIBOKINASE"/>
    <property type="match status" value="1"/>
</dbReference>
<feature type="binding site" evidence="13">
    <location>
        <position position="254"/>
    </location>
    <ligand>
        <name>substrate</name>
    </ligand>
</feature>
<dbReference type="InterPro" id="IPR011611">
    <property type="entry name" value="PfkB_dom"/>
</dbReference>
<comment type="subunit">
    <text evidence="13">Homodimer.</text>
</comment>
<comment type="subcellular location">
    <subcellularLocation>
        <location evidence="13">Cytoplasm</location>
    </subcellularLocation>
    <subcellularLocation>
        <location evidence="13">Nucleus</location>
    </subcellularLocation>
</comment>
<dbReference type="EMBL" id="JACMRX010000004">
    <property type="protein sequence ID" value="KAF7990797.1"/>
    <property type="molecule type" value="Genomic_DNA"/>
</dbReference>
<comment type="similarity">
    <text evidence="1">Belongs to the carbohydrate kinase pfkB family.</text>
</comment>
<gene>
    <name evidence="15" type="ORF">HCN44_000602</name>
</gene>
<dbReference type="UniPathway" id="UPA00916">
    <property type="reaction ID" value="UER00889"/>
</dbReference>
<dbReference type="InterPro" id="IPR029056">
    <property type="entry name" value="Ribokinase-like"/>
</dbReference>
<dbReference type="Gene3D" id="3.40.1190.20">
    <property type="match status" value="1"/>
</dbReference>
<dbReference type="InterPro" id="IPR011877">
    <property type="entry name" value="Ribokinase"/>
</dbReference>
<dbReference type="FunFam" id="3.40.1190.20:FF:000010">
    <property type="entry name" value="Ribokinase"/>
    <property type="match status" value="1"/>
</dbReference>
<dbReference type="InterPro" id="IPR002173">
    <property type="entry name" value="Carboh/pur_kinase_PfkB_CS"/>
</dbReference>
<name>A0A835CP04_APHGI</name>
<keyword evidence="6 13" id="KW-0479">Metal-binding</keyword>
<evidence type="ECO:0000256" key="13">
    <source>
        <dbReference type="HAMAP-Rule" id="MF_03215"/>
    </source>
</evidence>
<feature type="binding site" evidence="13">
    <location>
        <begin position="11"/>
        <end position="13"/>
    </location>
    <ligand>
        <name>substrate</name>
    </ligand>
</feature>
<feature type="binding site" evidence="13">
    <location>
        <position position="248"/>
    </location>
    <ligand>
        <name>K(+)</name>
        <dbReference type="ChEBI" id="CHEBI:29103"/>
    </ligand>
</feature>
<proteinExistence type="inferred from homology"/>
<evidence type="ECO:0000256" key="1">
    <source>
        <dbReference type="ARBA" id="ARBA00005380"/>
    </source>
</evidence>
<feature type="active site" description="Proton acceptor" evidence="13">
    <location>
        <position position="254"/>
    </location>
</feature>
<evidence type="ECO:0000256" key="11">
    <source>
        <dbReference type="ARBA" id="ARBA00022958"/>
    </source>
</evidence>
<dbReference type="AlphaFoldDB" id="A0A835CP04"/>
<keyword evidence="16" id="KW-1185">Reference proteome</keyword>
<evidence type="ECO:0000313" key="16">
    <source>
        <dbReference type="Proteomes" id="UP000639338"/>
    </source>
</evidence>
<feature type="binding site" evidence="13">
    <location>
        <begin position="39"/>
        <end position="43"/>
    </location>
    <ligand>
        <name>substrate</name>
    </ligand>
</feature>
<evidence type="ECO:0000259" key="14">
    <source>
        <dbReference type="Pfam" id="PF00294"/>
    </source>
</evidence>
<feature type="binding site" evidence="13">
    <location>
        <position position="291"/>
    </location>
    <ligand>
        <name>K(+)</name>
        <dbReference type="ChEBI" id="CHEBI:29103"/>
    </ligand>
</feature>
<keyword evidence="10 13" id="KW-0460">Magnesium</keyword>
<dbReference type="PANTHER" id="PTHR10584">
    <property type="entry name" value="SUGAR KINASE"/>
    <property type="match status" value="1"/>
</dbReference>
<keyword evidence="8 13" id="KW-0418">Kinase</keyword>
<dbReference type="GO" id="GO:0046872">
    <property type="term" value="F:metal ion binding"/>
    <property type="evidence" value="ECO:0007669"/>
    <property type="project" value="UniProtKB-KW"/>
</dbReference>
<dbReference type="GO" id="GO:0004747">
    <property type="term" value="F:ribokinase activity"/>
    <property type="evidence" value="ECO:0007669"/>
    <property type="project" value="UniProtKB-UniRule"/>
</dbReference>
<dbReference type="GO" id="GO:0019303">
    <property type="term" value="P:D-ribose catabolic process"/>
    <property type="evidence" value="ECO:0007669"/>
    <property type="project" value="UniProtKB-UniRule"/>
</dbReference>
<feature type="binding site" evidence="13">
    <location>
        <begin position="253"/>
        <end position="254"/>
    </location>
    <ligand>
        <name>ATP</name>
        <dbReference type="ChEBI" id="CHEBI:30616"/>
    </ligand>
</feature>
<keyword evidence="12 13" id="KW-0119">Carbohydrate metabolism</keyword>
<feature type="binding site" evidence="13">
    <location>
        <position position="184"/>
    </location>
    <ligand>
        <name>ATP</name>
        <dbReference type="ChEBI" id="CHEBI:30616"/>
    </ligand>
</feature>
<dbReference type="PROSITE" id="PS00584">
    <property type="entry name" value="PFKB_KINASES_2"/>
    <property type="match status" value="1"/>
</dbReference>
<comment type="cofactor">
    <cofactor evidence="13">
        <name>Mg(2+)</name>
        <dbReference type="ChEBI" id="CHEBI:18420"/>
    </cofactor>
    <text evidence="13">Requires a divalent cation, most likely magnesium in vivo, as an electrophilic catalyst to aid phosphoryl group transfer. It is the chelate of the metal and the nucleotide that is the actual substrate.</text>
</comment>
<dbReference type="GO" id="GO:0005829">
    <property type="term" value="C:cytosol"/>
    <property type="evidence" value="ECO:0007669"/>
    <property type="project" value="TreeGrafter"/>
</dbReference>
<dbReference type="PRINTS" id="PR00990">
    <property type="entry name" value="RIBOKINASE"/>
</dbReference>
<comment type="pathway">
    <text evidence="13">Carbohydrate metabolism; D-ribose degradation; D-ribose 5-phosphate from beta-D-ribopyranose: step 2/2.</text>
</comment>
<comment type="catalytic activity">
    <reaction evidence="13">
        <text>D-ribose + ATP = D-ribose 5-phosphate + ADP + H(+)</text>
        <dbReference type="Rhea" id="RHEA:13697"/>
        <dbReference type="ChEBI" id="CHEBI:15378"/>
        <dbReference type="ChEBI" id="CHEBI:30616"/>
        <dbReference type="ChEBI" id="CHEBI:47013"/>
        <dbReference type="ChEBI" id="CHEBI:78346"/>
        <dbReference type="ChEBI" id="CHEBI:456216"/>
        <dbReference type="EC" id="2.7.1.15"/>
    </reaction>
</comment>
<evidence type="ECO:0000256" key="9">
    <source>
        <dbReference type="ARBA" id="ARBA00022840"/>
    </source>
</evidence>
<evidence type="ECO:0000256" key="2">
    <source>
        <dbReference type="ARBA" id="ARBA00012035"/>
    </source>
</evidence>
<feature type="binding site" evidence="13">
    <location>
        <position position="289"/>
    </location>
    <ligand>
        <name>K(+)</name>
        <dbReference type="ChEBI" id="CHEBI:29103"/>
    </ligand>
</feature>
<dbReference type="HAMAP" id="MF_01987">
    <property type="entry name" value="Ribokinase"/>
    <property type="match status" value="1"/>
</dbReference>
<comment type="function">
    <text evidence="13">Catalyzes the phosphorylation of ribose at O-5 in a reaction requiring ATP and magnesium. The resulting D-ribose-5-phosphate can then be used either for sythesis of nucleotides, histidine, and tryptophan, or as a component of the pentose phosphate pathway.</text>
</comment>
<feature type="binding site" evidence="13">
    <location>
        <position position="295"/>
    </location>
    <ligand>
        <name>K(+)</name>
        <dbReference type="ChEBI" id="CHEBI:29103"/>
    </ligand>
</feature>
<comment type="similarity">
    <text evidence="13">Belongs to the carbohydrate kinase PfkB family. Ribokinase subfamily.</text>
</comment>
<evidence type="ECO:0000256" key="8">
    <source>
        <dbReference type="ARBA" id="ARBA00022777"/>
    </source>
</evidence>
<evidence type="ECO:0000256" key="3">
    <source>
        <dbReference type="ARBA" id="ARBA00016943"/>
    </source>
</evidence>
<keyword evidence="11 13" id="KW-0630">Potassium</keyword>
<evidence type="ECO:0000256" key="12">
    <source>
        <dbReference type="ARBA" id="ARBA00023277"/>
    </source>
</evidence>
<sequence length="308" mass="32934">MSSIVVVGSCMIDSTSFSERLPKPGETIAGTRFDKTFGGKGANQCVAAAKLGATTSLIAALGNDASGREYINQLEKYKINSEHVKLVPDVSSGSAQIMVAENGENMIVIVKGANDYLTSDDVNKARQTIKNASVLITQFESSLDATLEALKLHKGHGTSILNGAPALANPGREILESCDIFCVNETEAQIMTGIEPLNLINAQDALDKLFIQGCKIVIITLGGTGSVFATRKQQKMIHIPVEIVKPIDTTGAGDAFLGALAYFLCYHEKLSLEEKIIRASKIATESVLKIGTQSSFPTKNELPQELFL</sequence>